<name>A0AAJ1WVC1_9HYPH</name>
<evidence type="ECO:0000259" key="4">
    <source>
        <dbReference type="PROSITE" id="PS50995"/>
    </source>
</evidence>
<evidence type="ECO:0000313" key="6">
    <source>
        <dbReference type="Proteomes" id="UP001223420"/>
    </source>
</evidence>
<evidence type="ECO:0000256" key="3">
    <source>
        <dbReference type="ARBA" id="ARBA00023163"/>
    </source>
</evidence>
<reference evidence="5" key="1">
    <citation type="submission" date="2023-07" db="EMBL/GenBank/DDBJ databases">
        <title>Genomic Encyclopedia of Type Strains, Phase IV (KMG-IV): sequencing the most valuable type-strain genomes for metagenomic binning, comparative biology and taxonomic classification.</title>
        <authorList>
            <person name="Goeker M."/>
        </authorList>
    </citation>
    <scope>NUCLEOTIDE SEQUENCE</scope>
    <source>
        <strain evidence="5">DSM 19569</strain>
    </source>
</reference>
<dbReference type="PANTHER" id="PTHR42756">
    <property type="entry name" value="TRANSCRIPTIONAL REGULATOR, MARR"/>
    <property type="match status" value="1"/>
</dbReference>
<evidence type="ECO:0000256" key="1">
    <source>
        <dbReference type="ARBA" id="ARBA00023015"/>
    </source>
</evidence>
<keyword evidence="2 5" id="KW-0238">DNA-binding</keyword>
<organism evidence="5 6">
    <name type="scientific">Methylobacterium brachiatum</name>
    <dbReference type="NCBI Taxonomy" id="269660"/>
    <lineage>
        <taxon>Bacteria</taxon>
        <taxon>Pseudomonadati</taxon>
        <taxon>Pseudomonadota</taxon>
        <taxon>Alphaproteobacteria</taxon>
        <taxon>Hyphomicrobiales</taxon>
        <taxon>Methylobacteriaceae</taxon>
        <taxon>Methylobacterium</taxon>
    </lineage>
</organism>
<comment type="caution">
    <text evidence="5">The sequence shown here is derived from an EMBL/GenBank/DDBJ whole genome shotgun (WGS) entry which is preliminary data.</text>
</comment>
<dbReference type="EMBL" id="JAUSWL010000002">
    <property type="protein sequence ID" value="MDQ0542500.1"/>
    <property type="molecule type" value="Genomic_DNA"/>
</dbReference>
<proteinExistence type="predicted"/>
<dbReference type="InterPro" id="IPR000835">
    <property type="entry name" value="HTH_MarR-typ"/>
</dbReference>
<feature type="domain" description="HTH marR-type" evidence="4">
    <location>
        <begin position="22"/>
        <end position="158"/>
    </location>
</feature>
<dbReference type="PRINTS" id="PR00598">
    <property type="entry name" value="HTHMARR"/>
</dbReference>
<keyword evidence="1" id="KW-0805">Transcription regulation</keyword>
<dbReference type="Proteomes" id="UP001223420">
    <property type="component" value="Unassembled WGS sequence"/>
</dbReference>
<protein>
    <submittedName>
        <fullName evidence="5">DNA-binding MarR family transcriptional regulator</fullName>
    </submittedName>
</protein>
<dbReference type="SMART" id="SM00347">
    <property type="entry name" value="HTH_MARR"/>
    <property type="match status" value="1"/>
</dbReference>
<dbReference type="Gene3D" id="1.10.10.10">
    <property type="entry name" value="Winged helix-like DNA-binding domain superfamily/Winged helix DNA-binding domain"/>
    <property type="match status" value="1"/>
</dbReference>
<keyword evidence="3" id="KW-0804">Transcription</keyword>
<evidence type="ECO:0000256" key="2">
    <source>
        <dbReference type="ARBA" id="ARBA00023125"/>
    </source>
</evidence>
<sequence>MDRAAQAVAQWQRERPDIDAFPMEVLGRLAELAQVVLRDRLNPAFAEFGLQQGEFDVLATLRRSGAPYALTPTALCEAAMISSGGMTARIDRLEKAGLIERQKHPSDRRGTLVALTQKGSALIDALLPRHIEAERQVLAPLTEDEQRILNRLLAKLIAGLG</sequence>
<dbReference type="RefSeq" id="WP_230365802.1">
    <property type="nucleotide sequence ID" value="NZ_JAJALK010000003.1"/>
</dbReference>
<gene>
    <name evidence="5" type="ORF">QO001_001418</name>
</gene>
<evidence type="ECO:0000313" key="5">
    <source>
        <dbReference type="EMBL" id="MDQ0542500.1"/>
    </source>
</evidence>
<dbReference type="AlphaFoldDB" id="A0AAJ1WVC1"/>
<dbReference type="InterPro" id="IPR036388">
    <property type="entry name" value="WH-like_DNA-bd_sf"/>
</dbReference>
<dbReference type="SUPFAM" id="SSF46785">
    <property type="entry name" value="Winged helix' DNA-binding domain"/>
    <property type="match status" value="1"/>
</dbReference>
<dbReference type="GO" id="GO:0003677">
    <property type="term" value="F:DNA binding"/>
    <property type="evidence" value="ECO:0007669"/>
    <property type="project" value="UniProtKB-KW"/>
</dbReference>
<dbReference type="PROSITE" id="PS50995">
    <property type="entry name" value="HTH_MARR_2"/>
    <property type="match status" value="1"/>
</dbReference>
<dbReference type="GO" id="GO:0003700">
    <property type="term" value="F:DNA-binding transcription factor activity"/>
    <property type="evidence" value="ECO:0007669"/>
    <property type="project" value="InterPro"/>
</dbReference>
<accession>A0AAJ1WVC1</accession>
<dbReference type="PANTHER" id="PTHR42756:SF1">
    <property type="entry name" value="TRANSCRIPTIONAL REPRESSOR OF EMRAB OPERON"/>
    <property type="match status" value="1"/>
</dbReference>
<dbReference type="InterPro" id="IPR036390">
    <property type="entry name" value="WH_DNA-bd_sf"/>
</dbReference>
<dbReference type="Pfam" id="PF12802">
    <property type="entry name" value="MarR_2"/>
    <property type="match status" value="1"/>
</dbReference>